<name>A0A1F7WZP4_9BACT</name>
<dbReference type="EMBL" id="MGFQ01000052">
    <property type="protein sequence ID" value="OGM08286.1"/>
    <property type="molecule type" value="Genomic_DNA"/>
</dbReference>
<feature type="transmembrane region" description="Helical" evidence="1">
    <location>
        <begin position="48"/>
        <end position="72"/>
    </location>
</feature>
<evidence type="ECO:0000256" key="1">
    <source>
        <dbReference type="SAM" id="Phobius"/>
    </source>
</evidence>
<accession>A0A1F7WZP4</accession>
<sequence>MPEETIPQIKPNAEEEKPILDTIKINKPEKKAEKATSQMINKSPRKKIVFGVLGFLLIFIVILGLLFLNVYLHGRKVLTNIYKVQESVKLQDIQKMKTDLGDFKTSLISLKSSYNLISWMKFIPFLGGYIGDGQHFINAGIYGTDLGQITLDTIEPYSDLIGLKGAKTYGDGGKTAADRVDFIVKTLPSLLPKMDEIAAKADLVRNEIDNVNPNRYPEKIAGKPLRATLEKGIDLVDSATKLITNGKPLLENTPYLLGLDSPRTYLILFQNDKELRPTGGFMTAYSIMKVDKAKFEPVNSNDIYNLDAKYKPSIPAPDPIVKYIKGPYIISKNLRLRDMNWSPDFSQSMDLFTQEAEIVGVKDIDGIIAVDTQLLVYLLDAIGPIGVPGFGNFSTKQIPECNCPQVIYELESFADVEGPIVWDPVSGKIIYKPPNSDNRKKIIGPLMNSIMSNALGQPKEKIPALFEAGFKSMMEKHVLFFLFDQKTQQGVASFGIGGIITDTADDYLLINDANLGGRKSNLYVTQEVSEEIKIAKDGSVEKTLTISYKNPEKYDGWLNSVLPNWVRIYVPKGSELITLEGVEDSPKPYEEFNKTVFAGFFELRPLGITQVTVKYKLPFKVKDVYKYYIQKQPGKDAPLYTIKIGKTEEEFLLKTDKEMKFRI</sequence>
<protein>
    <recommendedName>
        <fullName evidence="4">DUF4012 domain-containing protein</fullName>
    </recommendedName>
</protein>
<dbReference type="AlphaFoldDB" id="A0A1F7WZP4"/>
<dbReference type="Proteomes" id="UP000176939">
    <property type="component" value="Unassembled WGS sequence"/>
</dbReference>
<organism evidence="2 3">
    <name type="scientific">Candidatus Woesebacteria bacterium RBG_13_36_22</name>
    <dbReference type="NCBI Taxonomy" id="1802478"/>
    <lineage>
        <taxon>Bacteria</taxon>
        <taxon>Candidatus Woeseibacteriota</taxon>
    </lineage>
</organism>
<keyword evidence="1" id="KW-0812">Transmembrane</keyword>
<gene>
    <name evidence="2" type="ORF">A2Z67_01100</name>
</gene>
<dbReference type="InterPro" id="IPR025101">
    <property type="entry name" value="DUF4012"/>
</dbReference>
<evidence type="ECO:0000313" key="3">
    <source>
        <dbReference type="Proteomes" id="UP000176939"/>
    </source>
</evidence>
<keyword evidence="1" id="KW-0472">Membrane</keyword>
<dbReference type="Pfam" id="PF13196">
    <property type="entry name" value="DUF4012"/>
    <property type="match status" value="1"/>
</dbReference>
<keyword evidence="1" id="KW-1133">Transmembrane helix</keyword>
<proteinExistence type="predicted"/>
<comment type="caution">
    <text evidence="2">The sequence shown here is derived from an EMBL/GenBank/DDBJ whole genome shotgun (WGS) entry which is preliminary data.</text>
</comment>
<evidence type="ECO:0000313" key="2">
    <source>
        <dbReference type="EMBL" id="OGM08286.1"/>
    </source>
</evidence>
<evidence type="ECO:0008006" key="4">
    <source>
        <dbReference type="Google" id="ProtNLM"/>
    </source>
</evidence>
<reference evidence="2 3" key="1">
    <citation type="journal article" date="2016" name="Nat. Commun.">
        <title>Thousands of microbial genomes shed light on interconnected biogeochemical processes in an aquifer system.</title>
        <authorList>
            <person name="Anantharaman K."/>
            <person name="Brown C.T."/>
            <person name="Hug L.A."/>
            <person name="Sharon I."/>
            <person name="Castelle C.J."/>
            <person name="Probst A.J."/>
            <person name="Thomas B.C."/>
            <person name="Singh A."/>
            <person name="Wilkins M.J."/>
            <person name="Karaoz U."/>
            <person name="Brodie E.L."/>
            <person name="Williams K.H."/>
            <person name="Hubbard S.S."/>
            <person name="Banfield J.F."/>
        </authorList>
    </citation>
    <scope>NUCLEOTIDE SEQUENCE [LARGE SCALE GENOMIC DNA]</scope>
</reference>